<dbReference type="VEuPathDB" id="FungiDB:TAPDE_001117"/>
<dbReference type="InterPro" id="IPR019734">
    <property type="entry name" value="TPR_rpt"/>
</dbReference>
<feature type="repeat" description="TPR" evidence="4">
    <location>
        <begin position="175"/>
        <end position="208"/>
    </location>
</feature>
<reference evidence="7 8" key="1">
    <citation type="journal article" date="2013" name="MBio">
        <title>Genome sequencing of the plant pathogen Taphrina deformans, the causal agent of peach leaf curl.</title>
        <authorList>
            <person name="Cisse O.H."/>
            <person name="Almeida J.M.G.C.F."/>
            <person name="Fonseca A."/>
            <person name="Kumar A.A."/>
            <person name="Salojaervi J."/>
            <person name="Overmyer K."/>
            <person name="Hauser P.M."/>
            <person name="Pagni M."/>
        </authorList>
    </citation>
    <scope>NUCLEOTIDE SEQUENCE [LARGE SCALE GENOMIC DNA]</scope>
    <source>
        <strain evidence="8">PYCC 5710 / ATCC 11124 / CBS 356.35 / IMI 108563 / JCM 9778 / NBRC 8474</strain>
    </source>
</reference>
<dbReference type="FunFam" id="1.25.40.10:FF:000207">
    <property type="entry name" value="Small glutamine-rich tetratricopeptide repeat-containing protein"/>
    <property type="match status" value="1"/>
</dbReference>
<evidence type="ECO:0000313" key="7">
    <source>
        <dbReference type="EMBL" id="CCG81411.1"/>
    </source>
</evidence>
<keyword evidence="8" id="KW-1185">Reference proteome</keyword>
<feature type="region of interest" description="Disordered" evidence="5">
    <location>
        <begin position="219"/>
        <end position="245"/>
    </location>
</feature>
<dbReference type="GO" id="GO:0016020">
    <property type="term" value="C:membrane"/>
    <property type="evidence" value="ECO:0007669"/>
    <property type="project" value="TreeGrafter"/>
</dbReference>
<organism evidence="7 8">
    <name type="scientific">Taphrina deformans (strain PYCC 5710 / ATCC 11124 / CBS 356.35 / IMI 108563 / JCM 9778 / NBRC 8474)</name>
    <name type="common">Peach leaf curl fungus</name>
    <name type="synonym">Lalaria deformans</name>
    <dbReference type="NCBI Taxonomy" id="1097556"/>
    <lineage>
        <taxon>Eukaryota</taxon>
        <taxon>Fungi</taxon>
        <taxon>Dikarya</taxon>
        <taxon>Ascomycota</taxon>
        <taxon>Taphrinomycotina</taxon>
        <taxon>Taphrinomycetes</taxon>
        <taxon>Taphrinales</taxon>
        <taxon>Taphrinaceae</taxon>
        <taxon>Taphrina</taxon>
    </lineage>
</organism>
<dbReference type="Pfam" id="PF14559">
    <property type="entry name" value="TPR_19"/>
    <property type="match status" value="1"/>
</dbReference>
<dbReference type="eggNOG" id="KOG0553">
    <property type="taxonomic scope" value="Eukaryota"/>
</dbReference>
<feature type="region of interest" description="Disordered" evidence="5">
    <location>
        <begin position="324"/>
        <end position="349"/>
    </location>
</feature>
<dbReference type="PANTHER" id="PTHR45831:SF2">
    <property type="entry name" value="LD24721P"/>
    <property type="match status" value="1"/>
</dbReference>
<dbReference type="InterPro" id="IPR047150">
    <property type="entry name" value="SGT"/>
</dbReference>
<gene>
    <name evidence="7" type="ORF">TAPDE_001117</name>
</gene>
<evidence type="ECO:0000256" key="2">
    <source>
        <dbReference type="ARBA" id="ARBA00022737"/>
    </source>
</evidence>
<evidence type="ECO:0000256" key="4">
    <source>
        <dbReference type="PROSITE-ProRule" id="PRU00339"/>
    </source>
</evidence>
<evidence type="ECO:0000256" key="5">
    <source>
        <dbReference type="SAM" id="MobiDB-lite"/>
    </source>
</evidence>
<feature type="repeat" description="TPR" evidence="4">
    <location>
        <begin position="107"/>
        <end position="140"/>
    </location>
</feature>
<dbReference type="Proteomes" id="UP000013776">
    <property type="component" value="Unassembled WGS sequence"/>
</dbReference>
<protein>
    <recommendedName>
        <fullName evidence="6">SGTA homodimerisation domain-containing protein</fullName>
    </recommendedName>
</protein>
<dbReference type="EMBL" id="CAHR02000037">
    <property type="protein sequence ID" value="CCG81411.1"/>
    <property type="molecule type" value="Genomic_DNA"/>
</dbReference>
<comment type="caution">
    <text evidence="7">The sequence shown here is derived from an EMBL/GenBank/DDBJ whole genome shotgun (WGS) entry which is preliminary data.</text>
</comment>
<dbReference type="Gene3D" id="1.20.5.420">
    <property type="entry name" value="Immunoglobulin FC, subunit C"/>
    <property type="match status" value="1"/>
</dbReference>
<dbReference type="GO" id="GO:0006620">
    <property type="term" value="P:post-translational protein targeting to endoplasmic reticulum membrane"/>
    <property type="evidence" value="ECO:0007669"/>
    <property type="project" value="TreeGrafter"/>
</dbReference>
<proteinExistence type="inferred from homology"/>
<evidence type="ECO:0000313" key="8">
    <source>
        <dbReference type="Proteomes" id="UP000013776"/>
    </source>
</evidence>
<dbReference type="AlphaFoldDB" id="R4X7L1"/>
<dbReference type="OrthoDB" id="2335338at2759"/>
<dbReference type="PANTHER" id="PTHR45831">
    <property type="entry name" value="LD24721P"/>
    <property type="match status" value="1"/>
</dbReference>
<dbReference type="InterPro" id="IPR032374">
    <property type="entry name" value="SGTA_dimer"/>
</dbReference>
<dbReference type="SUPFAM" id="SSF48452">
    <property type="entry name" value="TPR-like"/>
    <property type="match status" value="1"/>
</dbReference>
<feature type="domain" description="SGTA homodimerisation" evidence="6">
    <location>
        <begin position="6"/>
        <end position="46"/>
    </location>
</feature>
<feature type="compositionally biased region" description="Low complexity" evidence="5">
    <location>
        <begin position="334"/>
        <end position="349"/>
    </location>
</feature>
<accession>R4X7L1</accession>
<sequence>MPMESKRLLASSICAFLDKCIDDGTISATNKASVDIAIGNIHEAFNSSSVEPSSIGLEQIFSVYEKTQAKTQSTASKSSSSTDADFRPFVPDVASKVEPSPEDITKAEQFKSQGNQAMSKKNYDLAINHYSSALELNPDGKVYLSNRAAAYSSAGNHDAAIADATKATQIDPAYGKAWSRLGHAYFGKGDLAGAKQAYESGIKVDPTSEIMKRGLETSTKKLQEQGGPSRSSPAQAANGGMPDLSALSSMFGGGAGGGMPDMSAITSNPAFMSMAQNLMSSGALDGLLQNPRMAEMAQRFQQGGSMPDMNEIMSDPELRNVAENFGRNFGGAGANNPNANQSGSASEDP</sequence>
<dbReference type="STRING" id="1097556.R4X7L1"/>
<dbReference type="GO" id="GO:0060090">
    <property type="term" value="F:molecular adaptor activity"/>
    <property type="evidence" value="ECO:0007669"/>
    <property type="project" value="TreeGrafter"/>
</dbReference>
<name>R4X7L1_TAPDE</name>
<dbReference type="Gene3D" id="1.25.40.10">
    <property type="entry name" value="Tetratricopeptide repeat domain"/>
    <property type="match status" value="1"/>
</dbReference>
<evidence type="ECO:0000259" key="6">
    <source>
        <dbReference type="Pfam" id="PF16546"/>
    </source>
</evidence>
<dbReference type="Pfam" id="PF16546">
    <property type="entry name" value="SGTA_dimer"/>
    <property type="match status" value="1"/>
</dbReference>
<feature type="compositionally biased region" description="Polar residues" evidence="5">
    <location>
        <begin position="226"/>
        <end position="235"/>
    </location>
</feature>
<dbReference type="PROSITE" id="PS50005">
    <property type="entry name" value="TPR"/>
    <property type="match status" value="2"/>
</dbReference>
<comment type="similarity">
    <text evidence="1">Belongs to the SGT family.</text>
</comment>
<evidence type="ECO:0000256" key="1">
    <source>
        <dbReference type="ARBA" id="ARBA00008175"/>
    </source>
</evidence>
<dbReference type="InterPro" id="IPR011990">
    <property type="entry name" value="TPR-like_helical_dom_sf"/>
</dbReference>
<evidence type="ECO:0000256" key="3">
    <source>
        <dbReference type="ARBA" id="ARBA00022803"/>
    </source>
</evidence>
<dbReference type="SMART" id="SM00028">
    <property type="entry name" value="TPR"/>
    <property type="match status" value="3"/>
</dbReference>
<keyword evidence="3 4" id="KW-0802">TPR repeat</keyword>
<keyword evidence="2" id="KW-0677">Repeat</keyword>
<dbReference type="GO" id="GO:0072380">
    <property type="term" value="C:TRC complex"/>
    <property type="evidence" value="ECO:0007669"/>
    <property type="project" value="TreeGrafter"/>
</dbReference>